<evidence type="ECO:0000313" key="13">
    <source>
        <dbReference type="EMBL" id="CZS94505.1"/>
    </source>
</evidence>
<dbReference type="InterPro" id="IPR021967">
    <property type="entry name" value="Nup98_C"/>
</dbReference>
<comment type="similarity">
    <text evidence="2">Belongs to the nucleoporin GLFG family.</text>
</comment>
<evidence type="ECO:0000313" key="14">
    <source>
        <dbReference type="Proteomes" id="UP000178129"/>
    </source>
</evidence>
<dbReference type="GO" id="GO:0006606">
    <property type="term" value="P:protein import into nucleus"/>
    <property type="evidence" value="ECO:0007669"/>
    <property type="project" value="TreeGrafter"/>
</dbReference>
<evidence type="ECO:0000256" key="1">
    <source>
        <dbReference type="ARBA" id="ARBA00004567"/>
    </source>
</evidence>
<evidence type="ECO:0000256" key="7">
    <source>
        <dbReference type="ARBA" id="ARBA00022927"/>
    </source>
</evidence>
<keyword evidence="7" id="KW-0653">Protein transport</keyword>
<dbReference type="GO" id="GO:0000973">
    <property type="term" value="P:post-transcriptional tethering of RNA polymerase II gene DNA at nuclear periphery"/>
    <property type="evidence" value="ECO:0007669"/>
    <property type="project" value="TreeGrafter"/>
</dbReference>
<keyword evidence="4" id="KW-0677">Repeat</keyword>
<dbReference type="GO" id="GO:0017056">
    <property type="term" value="F:structural constituent of nuclear pore"/>
    <property type="evidence" value="ECO:0007669"/>
    <property type="project" value="InterPro"/>
</dbReference>
<dbReference type="Pfam" id="PF13634">
    <property type="entry name" value="Nucleoporin_FG"/>
    <property type="match status" value="2"/>
</dbReference>
<dbReference type="PANTHER" id="PTHR23198:SF6">
    <property type="entry name" value="NUCLEAR PORE COMPLEX PROTEIN NUP98-NUP96"/>
    <property type="match status" value="1"/>
</dbReference>
<feature type="compositionally biased region" description="Gly residues" evidence="11">
    <location>
        <begin position="514"/>
        <end position="525"/>
    </location>
</feature>
<dbReference type="GO" id="GO:0006405">
    <property type="term" value="P:RNA export from nucleus"/>
    <property type="evidence" value="ECO:0007669"/>
    <property type="project" value="TreeGrafter"/>
</dbReference>
<gene>
    <name evidence="13" type="ORF">RCO7_10067</name>
</gene>
<dbReference type="InterPro" id="IPR037665">
    <property type="entry name" value="Nucleoporin_S59-like"/>
</dbReference>
<feature type="compositionally biased region" description="Polar residues" evidence="11">
    <location>
        <begin position="600"/>
        <end position="611"/>
    </location>
</feature>
<dbReference type="Pfam" id="PF04096">
    <property type="entry name" value="Nucleoporin2"/>
    <property type="match status" value="1"/>
</dbReference>
<evidence type="ECO:0000256" key="4">
    <source>
        <dbReference type="ARBA" id="ARBA00022737"/>
    </source>
</evidence>
<evidence type="ECO:0000256" key="9">
    <source>
        <dbReference type="ARBA" id="ARBA00023132"/>
    </source>
</evidence>
<evidence type="ECO:0000256" key="8">
    <source>
        <dbReference type="ARBA" id="ARBA00023010"/>
    </source>
</evidence>
<dbReference type="Proteomes" id="UP000178129">
    <property type="component" value="Unassembled WGS sequence"/>
</dbReference>
<feature type="compositionally biased region" description="Acidic residues" evidence="11">
    <location>
        <begin position="1099"/>
        <end position="1113"/>
    </location>
</feature>
<evidence type="ECO:0000256" key="6">
    <source>
        <dbReference type="ARBA" id="ARBA00022816"/>
    </source>
</evidence>
<evidence type="ECO:0000256" key="11">
    <source>
        <dbReference type="SAM" id="MobiDB-lite"/>
    </source>
</evidence>
<dbReference type="Gene3D" id="1.25.40.690">
    <property type="match status" value="1"/>
</dbReference>
<dbReference type="Pfam" id="PF12110">
    <property type="entry name" value="Nup96"/>
    <property type="match status" value="1"/>
</dbReference>
<feature type="compositionally biased region" description="Low complexity" evidence="11">
    <location>
        <begin position="555"/>
        <end position="568"/>
    </location>
</feature>
<evidence type="ECO:0000259" key="12">
    <source>
        <dbReference type="PROSITE" id="PS51434"/>
    </source>
</evidence>
<keyword evidence="10" id="KW-0539">Nucleus</keyword>
<name>A0A1E1K8U5_9HELO</name>
<accession>A0A1E1K8U5</accession>
<feature type="compositionally biased region" description="Polar residues" evidence="11">
    <location>
        <begin position="820"/>
        <end position="847"/>
    </location>
</feature>
<keyword evidence="5" id="KW-0068">Autocatalytic cleavage</keyword>
<keyword evidence="6" id="KW-0509">mRNA transport</keyword>
<proteinExistence type="inferred from homology"/>
<keyword evidence="8" id="KW-0811">Translocation</keyword>
<dbReference type="InterPro" id="IPR007230">
    <property type="entry name" value="Nup98_auto-Pept-S59_dom"/>
</dbReference>
<evidence type="ECO:0000256" key="5">
    <source>
        <dbReference type="ARBA" id="ARBA00022813"/>
    </source>
</evidence>
<dbReference type="GO" id="GO:0008139">
    <property type="term" value="F:nuclear localization sequence binding"/>
    <property type="evidence" value="ECO:0007669"/>
    <property type="project" value="TreeGrafter"/>
</dbReference>
<dbReference type="FunFam" id="3.30.1610.10:FF:000003">
    <property type="entry name" value="Nucleoporin SONB, putative"/>
    <property type="match status" value="1"/>
</dbReference>
<feature type="region of interest" description="Disordered" evidence="11">
    <location>
        <begin position="1323"/>
        <end position="1344"/>
    </location>
</feature>
<dbReference type="GO" id="GO:0051028">
    <property type="term" value="P:mRNA transport"/>
    <property type="evidence" value="ECO:0007669"/>
    <property type="project" value="UniProtKB-KW"/>
</dbReference>
<dbReference type="STRING" id="914237.A0A1E1K8U5"/>
<sequence>MSFGGGFGGFGQNNNTQQSAFGSGGGFGANNPPATTGFGATANTGFGATNTGGGGLFGSGGTGTTGGFGAGGGFGATNNNAFGAAKPSAFGTAASSGGMFGGGGTATAGSSGFGGFGATNTTSSPFGGGNTTSGGGLFGQNKPAFGGTATPAASNPFGGAATSSPFGGGNTGAFGAPQSTALTTTGAGECQGTGNVQFQPFVEKEPNSSSNQQNSFQSICFQQPYQKFSPEELRLVDYAQGRRYGNSNNQPGAFGASNFGGFGATQPASTGFGAPAASNTNVFGGGAASTGFGASQPASTGFGSTATTGGLFGAKPATGGLFGAQPAAQPSGGLFGAQPAAQPAGGLFGAQPAAQNTGGGLFGGNNAAKTPFSFGTSQPAAANTGFGSTATTGGFGSGGGLFGSTNTQQPAATGFGAAQQPAASTGFGFGAANTQQTGGGLFGSTAAKPAGGLFGAAPAATNTGGGLFGNTQQPASNNLFGGSANTQNSGGLFGAKPAATAGGMFGNTSQQNTTGGGGLFGGGFGNNNQTQQSNTGGGMFGAANNQQKPGGLFGSTGTQQQGGSSMFGNTATQQQSGGMFGSSLGQPQQQAPQQQGSSFLGCNNSIFNPAAQNQQNQNGQSLTASLNDNTAFSGSSSIFAPLANNQVNNPGPIATPLSSNVKTRKSAALPLYKLNSASTARLSTPQKRTGFGFSYSNYNTPGSASSTSSTPGFGGSMVGAGSFGRTLNKSMSTSSLRRSFNTEDSILAPGAFSASPNARHYGSTGSVKKLTISRGLRHDLFAPPTPQSQPAAPPAIKKRVSFGADVNGNSSASGSGSSSPLKQVYNNGGSSDPSADTNENSQTSSSGAPEMSEVSISNNQLTIVREEEITPFAAESKTSQTPKEPGAYWMKPSKEEIGKMNREQRKKVMDFTVGRHGVGQIRFETPADLSAIDLDEIPDGIVVLTKRSATVYQDAAQKPAEGKGLNLPSTIQLEDSWPRKKDAGSARGYQKHIERLKKVDGTTYLDYDKDSGIWTFHVEHFTTYALEDEDDDMEDEFGQSTLSAPPDTPAPNSATLKSARMDESFASQSQMTYTESDPEDTFEFRKKKVLPGAFDDQELFEDESGDGENDEQNQESFLDERSAGSQSESGVDEPMDQDDENQDDESVSIADEEMAGSYLDADDTAELVDSQDGDESVHGTMETPGAVLRARMRALKSAETPSKKNFSAGDDWANTLQATISPQKQNRALLKSMMDVDGNRPDSEPTPMPKRVVSDGRGFATSIDLMNSLFGQTRSPVKAKVPAKPKGFEWPYAKRPKTGDHDMSDMSDTDRAFHDSMKPQWGPDGTLVYAAPPNVKPFGRSSRRAREREGLLTVQKKGVVSEHRDVCFAKFSNEASAALLRKQKDMSIIDNSTGVPQAHLPRGFTFSDFFDESTATNPAASHEKLVWQLASILFDEVSIPEDLEEIPNIEERLRKDKLSAFWQKLVDDASSKGAALATSDEEKAIASLSAHRVPDACGHLVNARDFHLATLVALIGSKDSTRKGIRQQLSDWHKTQMLSEFSQPVRAVYEMLAGNVCVCTGSKDLNNRMDSFIISKRFGLDWRQAFGLRLWYGILSSEPLDAAVEAFAGDLSQDKETARPDAWYIEQKVPVLWNDENREEREDLLWGLLKLYTFNDSDIEDVLRPENSQLSPLDTRLSWQLSRALTSSGRARYTDDDSQKADQTTLSFAAQLISEDSWLDAMFVLLHLSSDHAREKSIQDHLAHNAGLIGAEDSHSFTTLTHTLKIPTEWIWEAKALYMRSVERNPSGEVECLIKAGSYNEAHRTFAREVAPKAIVELDYDILRTLLHGFQGKEGTIAEWHLGGEIYQDFLELLHNDKKGAPIDDLVLERLLSGLPAVVQESRHPSFMETVAVETISGEVAKTVIAIGKKGDKSNLSKILRLPLTEDKYLKHTVELSLEYYRGVMASAR</sequence>
<dbReference type="FunFam" id="1.10.10.2360:FF:000001">
    <property type="entry name" value="Nuclear pore complex protein Nup98-Nup96"/>
    <property type="match status" value="1"/>
</dbReference>
<feature type="compositionally biased region" description="Acidic residues" evidence="11">
    <location>
        <begin position="1130"/>
        <end position="1174"/>
    </location>
</feature>
<comment type="subcellular location">
    <subcellularLocation>
        <location evidence="1">Nucleus</location>
        <location evidence="1">Nuclear pore complex</location>
    </subcellularLocation>
</comment>
<dbReference type="FunCoup" id="A0A1E1K8U5">
    <property type="interactions" value="736"/>
</dbReference>
<dbReference type="GO" id="GO:0034398">
    <property type="term" value="P:telomere tethering at nuclear periphery"/>
    <property type="evidence" value="ECO:0007669"/>
    <property type="project" value="TreeGrafter"/>
</dbReference>
<dbReference type="InParanoid" id="A0A1E1K8U5"/>
<comment type="caution">
    <text evidence="13">The sequence shown here is derived from an EMBL/GenBank/DDBJ whole genome shotgun (WGS) entry which is preliminary data.</text>
</comment>
<feature type="compositionally biased region" description="Low complexity" evidence="11">
    <location>
        <begin position="581"/>
        <end position="598"/>
    </location>
</feature>
<feature type="compositionally biased region" description="Polar residues" evidence="11">
    <location>
        <begin position="1065"/>
        <end position="1075"/>
    </location>
</feature>
<feature type="region of interest" description="Disordered" evidence="11">
    <location>
        <begin position="1099"/>
        <end position="1184"/>
    </location>
</feature>
<keyword evidence="14" id="KW-1185">Reference proteome</keyword>
<dbReference type="EMBL" id="FJUW01000008">
    <property type="protein sequence ID" value="CZS94505.1"/>
    <property type="molecule type" value="Genomic_DNA"/>
</dbReference>
<organism evidence="13 14">
    <name type="scientific">Rhynchosporium graminicola</name>
    <dbReference type="NCBI Taxonomy" id="2792576"/>
    <lineage>
        <taxon>Eukaryota</taxon>
        <taxon>Fungi</taxon>
        <taxon>Dikarya</taxon>
        <taxon>Ascomycota</taxon>
        <taxon>Pezizomycotina</taxon>
        <taxon>Leotiomycetes</taxon>
        <taxon>Helotiales</taxon>
        <taxon>Ploettnerulaceae</taxon>
        <taxon>Rhynchosporium</taxon>
    </lineage>
</organism>
<dbReference type="PANTHER" id="PTHR23198">
    <property type="entry name" value="NUCLEOPORIN"/>
    <property type="match status" value="1"/>
</dbReference>
<evidence type="ECO:0000256" key="2">
    <source>
        <dbReference type="ARBA" id="ARBA00008926"/>
    </source>
</evidence>
<dbReference type="InterPro" id="IPR036903">
    <property type="entry name" value="Nup98_auto-Pept-S59_dom_sf"/>
</dbReference>
<dbReference type="SUPFAM" id="SSF82215">
    <property type="entry name" value="C-terminal autoproteolytic domain of nucleoporin nup98"/>
    <property type="match status" value="1"/>
</dbReference>
<reference evidence="14" key="1">
    <citation type="submission" date="2016-03" db="EMBL/GenBank/DDBJ databases">
        <authorList>
            <person name="Ploux O."/>
        </authorList>
    </citation>
    <scope>NUCLEOTIDE SEQUENCE [LARGE SCALE GENOMIC DNA]</scope>
    <source>
        <strain evidence="14">UK7</strain>
    </source>
</reference>
<keyword evidence="9" id="KW-0906">Nuclear pore complex</keyword>
<dbReference type="GO" id="GO:0003723">
    <property type="term" value="F:RNA binding"/>
    <property type="evidence" value="ECO:0007669"/>
    <property type="project" value="TreeGrafter"/>
</dbReference>
<dbReference type="Gene3D" id="3.30.1610.10">
    <property type="entry name" value="Peptidase S59, nucleoporin"/>
    <property type="match status" value="1"/>
</dbReference>
<keyword evidence="3" id="KW-0813">Transport</keyword>
<feature type="region of interest" description="Disordered" evidence="11">
    <location>
        <begin position="503"/>
        <end position="627"/>
    </location>
</feature>
<dbReference type="InterPro" id="IPR025574">
    <property type="entry name" value="Nucleoporin_FG_rpt"/>
</dbReference>
<dbReference type="PROSITE" id="PS51434">
    <property type="entry name" value="NUP_C"/>
    <property type="match status" value="1"/>
</dbReference>
<feature type="region of interest" description="Disordered" evidence="11">
    <location>
        <begin position="804"/>
        <end position="855"/>
    </location>
</feature>
<evidence type="ECO:0000256" key="10">
    <source>
        <dbReference type="ARBA" id="ARBA00023242"/>
    </source>
</evidence>
<feature type="region of interest" description="Disordered" evidence="11">
    <location>
        <begin position="1032"/>
        <end position="1081"/>
    </location>
</feature>
<feature type="compositionally biased region" description="Low complexity" evidence="11">
    <location>
        <begin position="807"/>
        <end position="819"/>
    </location>
</feature>
<dbReference type="GO" id="GO:0044614">
    <property type="term" value="C:nuclear pore cytoplasmic filaments"/>
    <property type="evidence" value="ECO:0007669"/>
    <property type="project" value="TreeGrafter"/>
</dbReference>
<dbReference type="Gene3D" id="1.10.10.2360">
    <property type="match status" value="1"/>
</dbReference>
<feature type="domain" description="Peptidase S59" evidence="12">
    <location>
        <begin position="885"/>
        <end position="1021"/>
    </location>
</feature>
<protein>
    <submittedName>
        <fullName evidence="13">Related to Nup98-Nup96</fullName>
    </submittedName>
</protein>
<evidence type="ECO:0000256" key="3">
    <source>
        <dbReference type="ARBA" id="ARBA00022448"/>
    </source>
</evidence>